<proteinExistence type="predicted"/>
<name>J3LSX9_ORYBR</name>
<dbReference type="EnsemblPlants" id="OB03G41550.1">
    <property type="protein sequence ID" value="OB03G41550.1"/>
    <property type="gene ID" value="OB03G41550"/>
</dbReference>
<protein>
    <submittedName>
        <fullName evidence="1">Uncharacterized protein</fullName>
    </submittedName>
</protein>
<dbReference type="AlphaFoldDB" id="J3LSX9"/>
<dbReference type="HOGENOM" id="CLU_2350120_0_0_1"/>
<evidence type="ECO:0000313" key="2">
    <source>
        <dbReference type="Proteomes" id="UP000006038"/>
    </source>
</evidence>
<accession>J3LSX9</accession>
<organism evidence="1">
    <name type="scientific">Oryza brachyantha</name>
    <name type="common">malo sina</name>
    <dbReference type="NCBI Taxonomy" id="4533"/>
    <lineage>
        <taxon>Eukaryota</taxon>
        <taxon>Viridiplantae</taxon>
        <taxon>Streptophyta</taxon>
        <taxon>Embryophyta</taxon>
        <taxon>Tracheophyta</taxon>
        <taxon>Spermatophyta</taxon>
        <taxon>Magnoliopsida</taxon>
        <taxon>Liliopsida</taxon>
        <taxon>Poales</taxon>
        <taxon>Poaceae</taxon>
        <taxon>BOP clade</taxon>
        <taxon>Oryzoideae</taxon>
        <taxon>Oryzeae</taxon>
        <taxon>Oryzinae</taxon>
        <taxon>Oryza</taxon>
    </lineage>
</organism>
<reference evidence="1" key="2">
    <citation type="submission" date="2013-04" db="UniProtKB">
        <authorList>
            <consortium name="EnsemblPlants"/>
        </authorList>
    </citation>
    <scope>IDENTIFICATION</scope>
</reference>
<evidence type="ECO:0000313" key="1">
    <source>
        <dbReference type="EnsemblPlants" id="OB03G41550.1"/>
    </source>
</evidence>
<sequence length="97" mass="10778">MVAAATAEAACVRFWSRRCATMRVFTCRSSFASCTAASISPPLPLVRWISGCAARWWSRSSAELLTSYYCLFAVWTSDWNGEGVAAFFQHGTPELRE</sequence>
<dbReference type="Gramene" id="OB03G41550.1">
    <property type="protein sequence ID" value="OB03G41550.1"/>
    <property type="gene ID" value="OB03G41550"/>
</dbReference>
<dbReference type="Proteomes" id="UP000006038">
    <property type="component" value="Chromosome 3"/>
</dbReference>
<reference evidence="1" key="1">
    <citation type="journal article" date="2013" name="Nat. Commun.">
        <title>Whole-genome sequencing of Oryza brachyantha reveals mechanisms underlying Oryza genome evolution.</title>
        <authorList>
            <person name="Chen J."/>
            <person name="Huang Q."/>
            <person name="Gao D."/>
            <person name="Wang J."/>
            <person name="Lang Y."/>
            <person name="Liu T."/>
            <person name="Li B."/>
            <person name="Bai Z."/>
            <person name="Luis Goicoechea J."/>
            <person name="Liang C."/>
            <person name="Chen C."/>
            <person name="Zhang W."/>
            <person name="Sun S."/>
            <person name="Liao Y."/>
            <person name="Zhang X."/>
            <person name="Yang L."/>
            <person name="Song C."/>
            <person name="Wang M."/>
            <person name="Shi J."/>
            <person name="Liu G."/>
            <person name="Liu J."/>
            <person name="Zhou H."/>
            <person name="Zhou W."/>
            <person name="Yu Q."/>
            <person name="An N."/>
            <person name="Chen Y."/>
            <person name="Cai Q."/>
            <person name="Wang B."/>
            <person name="Liu B."/>
            <person name="Min J."/>
            <person name="Huang Y."/>
            <person name="Wu H."/>
            <person name="Li Z."/>
            <person name="Zhang Y."/>
            <person name="Yin Y."/>
            <person name="Song W."/>
            <person name="Jiang J."/>
            <person name="Jackson S.A."/>
            <person name="Wing R.A."/>
            <person name="Wang J."/>
            <person name="Chen M."/>
        </authorList>
    </citation>
    <scope>NUCLEOTIDE SEQUENCE [LARGE SCALE GENOMIC DNA]</scope>
    <source>
        <strain evidence="1">cv. IRGC 101232</strain>
    </source>
</reference>
<keyword evidence="2" id="KW-1185">Reference proteome</keyword>